<dbReference type="PANTHER" id="PTHR33376:SF7">
    <property type="entry name" value="C4-DICARBOXYLATE-BINDING PROTEIN DCTB"/>
    <property type="match status" value="1"/>
</dbReference>
<dbReference type="PIRSF" id="PIRSF006470">
    <property type="entry name" value="DctB"/>
    <property type="match status" value="1"/>
</dbReference>
<feature type="chain" id="PRO_5045504082" evidence="4">
    <location>
        <begin position="20"/>
        <end position="342"/>
    </location>
</feature>
<proteinExistence type="inferred from homology"/>
<feature type="signal peptide" evidence="4">
    <location>
        <begin position="1"/>
        <end position="19"/>
    </location>
</feature>
<dbReference type="InterPro" id="IPR038404">
    <property type="entry name" value="TRAP_DctP_sf"/>
</dbReference>
<organism evidence="5 6">
    <name type="scientific">Ornithinimicrobium faecis</name>
    <dbReference type="NCBI Taxonomy" id="2934158"/>
    <lineage>
        <taxon>Bacteria</taxon>
        <taxon>Bacillati</taxon>
        <taxon>Actinomycetota</taxon>
        <taxon>Actinomycetes</taxon>
        <taxon>Micrococcales</taxon>
        <taxon>Ornithinimicrobiaceae</taxon>
        <taxon>Ornithinimicrobium</taxon>
    </lineage>
</organism>
<name>A0ABY4YSG7_9MICO</name>
<evidence type="ECO:0000256" key="4">
    <source>
        <dbReference type="SAM" id="SignalP"/>
    </source>
</evidence>
<evidence type="ECO:0000256" key="3">
    <source>
        <dbReference type="ARBA" id="ARBA00022729"/>
    </source>
</evidence>
<evidence type="ECO:0000313" key="5">
    <source>
        <dbReference type="EMBL" id="USQ79205.1"/>
    </source>
</evidence>
<dbReference type="RefSeq" id="WP_252592120.1">
    <property type="nucleotide sequence ID" value="NZ_CP099489.1"/>
</dbReference>
<dbReference type="Gene3D" id="3.40.190.170">
    <property type="entry name" value="Bacterial extracellular solute-binding protein, family 7"/>
    <property type="match status" value="1"/>
</dbReference>
<keyword evidence="6" id="KW-1185">Reference proteome</keyword>
<evidence type="ECO:0000256" key="1">
    <source>
        <dbReference type="ARBA" id="ARBA00009023"/>
    </source>
</evidence>
<dbReference type="NCBIfam" id="TIGR00787">
    <property type="entry name" value="dctP"/>
    <property type="match status" value="1"/>
</dbReference>
<dbReference type="InterPro" id="IPR004682">
    <property type="entry name" value="TRAP_DctP"/>
</dbReference>
<evidence type="ECO:0000313" key="6">
    <source>
        <dbReference type="Proteomes" id="UP001056455"/>
    </source>
</evidence>
<dbReference type="InterPro" id="IPR018389">
    <property type="entry name" value="DctP_fam"/>
</dbReference>
<dbReference type="Proteomes" id="UP001056455">
    <property type="component" value="Chromosome"/>
</dbReference>
<keyword evidence="2" id="KW-0813">Transport</keyword>
<gene>
    <name evidence="5" type="ORF">NF556_16520</name>
</gene>
<sequence>MKRLAIAILTAAPVLLVAACGGGGATSEGQALRLGHGGAPGDILTQSVEHFNELVEEGTDGRWTVENYGASQLGNERDLVEGVSLGTVDMTLVTNSPIGNFVPEALFYDLPGLYQDLDHVHAVAESTIITDHFAPALLESDLRLLGITDGGFRNITNSTREVHSLDDLNGIKMRVQESPMIMATYEAIPGVSPVPVPIGDLYTALDQGVVDAQENPAILVRDFKFYEVQDYMTITGHSYFPRHLLINETIWSSMSDEDQQVFRDAAEEMVDFKNDYYASETETALAELEESGMQITEPDASFKTELGELMQAEVYPEFYDEIGGGDAAKGEQIVQQIIDLAG</sequence>
<keyword evidence="3 4" id="KW-0732">Signal</keyword>
<accession>A0ABY4YSG7</accession>
<reference evidence="5" key="1">
    <citation type="submission" date="2022-06" db="EMBL/GenBank/DDBJ databases">
        <title>Ornithinimicrobium HY1793.</title>
        <authorList>
            <person name="Huang Y."/>
        </authorList>
    </citation>
    <scope>NUCLEOTIDE SEQUENCE</scope>
    <source>
        <strain evidence="5">HY1793</strain>
    </source>
</reference>
<comment type="similarity">
    <text evidence="1">Belongs to the bacterial solute-binding protein 7 family.</text>
</comment>
<dbReference type="EMBL" id="CP099489">
    <property type="protein sequence ID" value="USQ79205.1"/>
    <property type="molecule type" value="Genomic_DNA"/>
</dbReference>
<dbReference type="PANTHER" id="PTHR33376">
    <property type="match status" value="1"/>
</dbReference>
<dbReference type="CDD" id="cd13603">
    <property type="entry name" value="PBP2_TRAP_Siap_TeaA_like"/>
    <property type="match status" value="1"/>
</dbReference>
<evidence type="ECO:0000256" key="2">
    <source>
        <dbReference type="ARBA" id="ARBA00022448"/>
    </source>
</evidence>
<dbReference type="Pfam" id="PF03480">
    <property type="entry name" value="DctP"/>
    <property type="match status" value="1"/>
</dbReference>
<protein>
    <submittedName>
        <fullName evidence="5">TRAP transporter substrate-binding protein</fullName>
    </submittedName>
</protein>
<dbReference type="NCBIfam" id="NF037995">
    <property type="entry name" value="TRAP_S1"/>
    <property type="match status" value="1"/>
</dbReference>
<dbReference type="PROSITE" id="PS51257">
    <property type="entry name" value="PROKAR_LIPOPROTEIN"/>
    <property type="match status" value="1"/>
</dbReference>